<reference evidence="4" key="1">
    <citation type="submission" date="2023-06" db="EMBL/GenBank/DDBJ databases">
        <title>lsaBGC provides a comprehensive framework for evolutionary analysis of biosynthetic gene clusters within focal taxa.</title>
        <authorList>
            <person name="Salamzade R."/>
            <person name="Sandstrom S."/>
            <person name="Kalan L.R."/>
        </authorList>
    </citation>
    <scope>NUCLEOTIDE SEQUENCE</scope>
    <source>
        <strain evidence="4">P3-SID899</strain>
    </source>
</reference>
<dbReference type="RefSeq" id="WP_002856982.1">
    <property type="nucleotide sequence ID" value="NZ_JAHHXH010000002.1"/>
</dbReference>
<evidence type="ECO:0000259" key="3">
    <source>
        <dbReference type="Pfam" id="PF00437"/>
    </source>
</evidence>
<evidence type="ECO:0000313" key="5">
    <source>
        <dbReference type="Proteomes" id="UP001205867"/>
    </source>
</evidence>
<organism evidence="4 5">
    <name type="scientific">Micrococcus luteus</name>
    <name type="common">Micrococcus lysodeikticus</name>
    <dbReference type="NCBI Taxonomy" id="1270"/>
    <lineage>
        <taxon>Bacteria</taxon>
        <taxon>Bacillati</taxon>
        <taxon>Actinomycetota</taxon>
        <taxon>Actinomycetes</taxon>
        <taxon>Micrococcales</taxon>
        <taxon>Micrococcaceae</taxon>
        <taxon>Micrococcus</taxon>
    </lineage>
</organism>
<dbReference type="Pfam" id="PF00437">
    <property type="entry name" value="T2SSE"/>
    <property type="match status" value="1"/>
</dbReference>
<sequence length="441" mass="45151">MRPFVPAAPARPPRGRRSRLAPPEVGRRFPWPRTGAAEPERTQVAAPPLAAPAAGPCGLDVAAVRRRVAEARASAADGAEPPLAPLIAEALDAPIDDPRVAALVDELDGFGPLAPWVRTPGVTDVLVDGAGAVWTDGDEGLVRRPGRLDPETAGALAVRLLHRAGRRLDAAVPLADARVGGVRVHAVLPPVSGGGTLLSLRIPAATTPSLAALADGWPDGALWADALEALVRDRATVLVSGATGAGKTTLLSAALGRVPGDERIVVVEDTAEAAPDHPHVVALQCRAANAEGAGEVGLAELVRHALRMRPDRLVVGECRGAEVADVLTALNTGHQGAWGTLHANAAAEVPARLTAMASLAGWRPETVAAQARAGVDAVLHLARDGHGRHPVELAVPDPRADGFALLPALTWRPGTEAAGGRTIEGPGVPALAARLAGRSGR</sequence>
<dbReference type="SUPFAM" id="SSF52540">
    <property type="entry name" value="P-loop containing nucleoside triphosphate hydrolases"/>
    <property type="match status" value="1"/>
</dbReference>
<dbReference type="Gene3D" id="3.40.50.300">
    <property type="entry name" value="P-loop containing nucleotide triphosphate hydrolases"/>
    <property type="match status" value="1"/>
</dbReference>
<dbReference type="GO" id="GO:0016887">
    <property type="term" value="F:ATP hydrolysis activity"/>
    <property type="evidence" value="ECO:0007669"/>
    <property type="project" value="InterPro"/>
</dbReference>
<dbReference type="Proteomes" id="UP001205867">
    <property type="component" value="Unassembled WGS sequence"/>
</dbReference>
<proteinExistence type="inferred from homology"/>
<evidence type="ECO:0000256" key="1">
    <source>
        <dbReference type="ARBA" id="ARBA00006611"/>
    </source>
</evidence>
<gene>
    <name evidence="4" type="ORF">M3A82_008680</name>
</gene>
<dbReference type="CDD" id="cd01130">
    <property type="entry name" value="VirB11-like_ATPase"/>
    <property type="match status" value="1"/>
</dbReference>
<name>A0AAP3ESI6_MICLU</name>
<dbReference type="PANTHER" id="PTHR30486">
    <property type="entry name" value="TWITCHING MOTILITY PROTEIN PILT"/>
    <property type="match status" value="1"/>
</dbReference>
<dbReference type="AlphaFoldDB" id="A0AAP3ESI6"/>
<dbReference type="InterPro" id="IPR027417">
    <property type="entry name" value="P-loop_NTPase"/>
</dbReference>
<dbReference type="Gene3D" id="3.30.450.380">
    <property type="match status" value="1"/>
</dbReference>
<evidence type="ECO:0000256" key="2">
    <source>
        <dbReference type="SAM" id="MobiDB-lite"/>
    </source>
</evidence>
<accession>A0AAP3ESI6</accession>
<evidence type="ECO:0000313" key="4">
    <source>
        <dbReference type="EMBL" id="MCV7629411.1"/>
    </source>
</evidence>
<protein>
    <submittedName>
        <fullName evidence="4">ATPase, T2SS/T4P/T4SS family</fullName>
    </submittedName>
</protein>
<dbReference type="InterPro" id="IPR050921">
    <property type="entry name" value="T4SS_GSP_E_ATPase"/>
</dbReference>
<dbReference type="InterPro" id="IPR001482">
    <property type="entry name" value="T2SS/T4SS_dom"/>
</dbReference>
<feature type="domain" description="Bacterial type II secretion system protein E" evidence="3">
    <location>
        <begin position="108"/>
        <end position="379"/>
    </location>
</feature>
<dbReference type="EMBL" id="JALXKZ020000020">
    <property type="protein sequence ID" value="MCV7629411.1"/>
    <property type="molecule type" value="Genomic_DNA"/>
</dbReference>
<comment type="caution">
    <text evidence="4">The sequence shown here is derived from an EMBL/GenBank/DDBJ whole genome shotgun (WGS) entry which is preliminary data.</text>
</comment>
<feature type="region of interest" description="Disordered" evidence="2">
    <location>
        <begin position="1"/>
        <end position="52"/>
    </location>
</feature>
<dbReference type="PANTHER" id="PTHR30486:SF6">
    <property type="entry name" value="TYPE IV PILUS RETRACTATION ATPASE PILT"/>
    <property type="match status" value="1"/>
</dbReference>
<comment type="similarity">
    <text evidence="1">Belongs to the GSP E family.</text>
</comment>